<gene>
    <name evidence="1" type="ORF">ARTHRO_40687</name>
</gene>
<dbReference type="AlphaFoldDB" id="A0A9P1KIL8"/>
<evidence type="ECO:0000313" key="2">
    <source>
        <dbReference type="Proteomes" id="UP000032946"/>
    </source>
</evidence>
<dbReference type="Proteomes" id="UP000032946">
    <property type="component" value="Chromosome"/>
</dbReference>
<dbReference type="EMBL" id="FO818640">
    <property type="protein sequence ID" value="CDM96280.1"/>
    <property type="molecule type" value="Genomic_DNA"/>
</dbReference>
<sequence>MRTAFVGTKNQVSATALQALIQELSKAIYFGRTVDKVSGFCQNFDPEKLAPTGQVFNQTAEIRWQQKGDSYDILWLGIEPAQLPPGFTAMEGDWCCDLQDLQAKVYPPTETKLPRRLRNLPDEIDIKQRYFRDRQTATIHFTALTYQ</sequence>
<name>A0A9P1KIL8_9CYAN</name>
<reference evidence="1 2" key="1">
    <citation type="submission" date="2014-02" db="EMBL/GenBank/DDBJ databases">
        <authorList>
            <person name="Genoscope - CEA"/>
        </authorList>
    </citation>
    <scope>NUCLEOTIDE SEQUENCE [LARGE SCALE GENOMIC DNA]</scope>
    <source>
        <strain evidence="1 2">PCC 8005</strain>
    </source>
</reference>
<organism evidence="1 2">
    <name type="scientific">Limnospira indica PCC 8005</name>
    <dbReference type="NCBI Taxonomy" id="376219"/>
    <lineage>
        <taxon>Bacteria</taxon>
        <taxon>Bacillati</taxon>
        <taxon>Cyanobacteriota</taxon>
        <taxon>Cyanophyceae</taxon>
        <taxon>Oscillatoriophycideae</taxon>
        <taxon>Oscillatoriales</taxon>
        <taxon>Sirenicapillariaceae</taxon>
        <taxon>Limnospira</taxon>
    </lineage>
</organism>
<dbReference type="RefSeq" id="WP_008051051.1">
    <property type="nucleotide sequence ID" value="NZ_FO818640.1"/>
</dbReference>
<accession>A0A9P1KIL8</accession>
<proteinExistence type="predicted"/>
<keyword evidence="2" id="KW-1185">Reference proteome</keyword>
<evidence type="ECO:0000313" key="1">
    <source>
        <dbReference type="EMBL" id="CDM96280.1"/>
    </source>
</evidence>
<protein>
    <submittedName>
        <fullName evidence="1">Uncharacterized protein</fullName>
    </submittedName>
</protein>